<keyword evidence="3" id="KW-0217">Developmental protein</keyword>
<evidence type="ECO:0000256" key="13">
    <source>
        <dbReference type="PROSITE-ProRule" id="PRU00108"/>
    </source>
</evidence>
<comment type="similarity">
    <text evidence="15">Belongs to the nuclear hormone receptor family.</text>
</comment>
<evidence type="ECO:0000256" key="8">
    <source>
        <dbReference type="ARBA" id="ARBA00023125"/>
    </source>
</evidence>
<dbReference type="SMART" id="SM00389">
    <property type="entry name" value="HOX"/>
    <property type="match status" value="1"/>
</dbReference>
<evidence type="ECO:0000256" key="15">
    <source>
        <dbReference type="RuleBase" id="RU004334"/>
    </source>
</evidence>
<dbReference type="SUPFAM" id="SSF46689">
    <property type="entry name" value="Homeodomain-like"/>
    <property type="match status" value="1"/>
</dbReference>
<dbReference type="FunFam" id="3.30.50.10:FF:000031">
    <property type="entry name" value="Ecdysone receptor A1"/>
    <property type="match status" value="1"/>
</dbReference>
<keyword evidence="4 15" id="KW-0479">Metal-binding</keyword>
<keyword evidence="11 15" id="KW-0675">Receptor</keyword>
<dbReference type="InterPro" id="IPR000536">
    <property type="entry name" value="Nucl_hrmn_rcpt_lig-bd"/>
</dbReference>
<dbReference type="PROSITE" id="PS51030">
    <property type="entry name" value="NUCLEAR_REC_DBD_2"/>
    <property type="match status" value="1"/>
</dbReference>
<evidence type="ECO:0000256" key="7">
    <source>
        <dbReference type="ARBA" id="ARBA00023015"/>
    </source>
</evidence>
<dbReference type="CDD" id="cd07161">
    <property type="entry name" value="NR_DBD_EcR"/>
    <property type="match status" value="1"/>
</dbReference>
<evidence type="ECO:0000313" key="21">
    <source>
        <dbReference type="EMBL" id="CAJ0580637.1"/>
    </source>
</evidence>
<evidence type="ECO:0000256" key="6">
    <source>
        <dbReference type="ARBA" id="ARBA00022833"/>
    </source>
</evidence>
<gene>
    <name evidence="21" type="ORF">MSPICULIGERA_LOCUS18830</name>
</gene>
<keyword evidence="5 15" id="KW-0863">Zinc-finger</keyword>
<keyword evidence="8 13" id="KW-0238">DNA-binding</keyword>
<evidence type="ECO:0000256" key="2">
    <source>
        <dbReference type="ARBA" id="ARBA00005733"/>
    </source>
</evidence>
<dbReference type="PANTHER" id="PTHR46892">
    <property type="entry name" value="VISUAL SYSTEM HOMEOBOX 2"/>
    <property type="match status" value="1"/>
</dbReference>
<dbReference type="CDD" id="cd00086">
    <property type="entry name" value="homeodomain"/>
    <property type="match status" value="1"/>
</dbReference>
<feature type="DNA-binding region" description="Homeobox" evidence="13">
    <location>
        <begin position="551"/>
        <end position="610"/>
    </location>
</feature>
<keyword evidence="7 15" id="KW-0805">Transcription regulation</keyword>
<evidence type="ECO:0000256" key="10">
    <source>
        <dbReference type="ARBA" id="ARBA00023163"/>
    </source>
</evidence>
<dbReference type="GO" id="GO:0008270">
    <property type="term" value="F:zinc ion binding"/>
    <property type="evidence" value="ECO:0007669"/>
    <property type="project" value="UniProtKB-KW"/>
</dbReference>
<dbReference type="InterPro" id="IPR013088">
    <property type="entry name" value="Znf_NHR/GATA"/>
</dbReference>
<keyword evidence="10 15" id="KW-0804">Transcription</keyword>
<dbReference type="PROSITE" id="PS51496">
    <property type="entry name" value="CVC"/>
    <property type="match status" value="1"/>
</dbReference>
<dbReference type="InterPro" id="IPR017970">
    <property type="entry name" value="Homeobox_CS"/>
</dbReference>
<evidence type="ECO:0000256" key="11">
    <source>
        <dbReference type="ARBA" id="ARBA00023170"/>
    </source>
</evidence>
<evidence type="ECO:0000256" key="14">
    <source>
        <dbReference type="RuleBase" id="RU000682"/>
    </source>
</evidence>
<dbReference type="PROSITE" id="PS00031">
    <property type="entry name" value="NUCLEAR_REC_DBD_1"/>
    <property type="match status" value="1"/>
</dbReference>
<keyword evidence="22" id="KW-1185">Reference proteome</keyword>
<keyword evidence="12 13" id="KW-0539">Nucleus</keyword>
<dbReference type="AlphaFoldDB" id="A0AA36G5Y4"/>
<evidence type="ECO:0000256" key="9">
    <source>
        <dbReference type="ARBA" id="ARBA00023155"/>
    </source>
</evidence>
<dbReference type="PROSITE" id="PS50071">
    <property type="entry name" value="HOMEOBOX_2"/>
    <property type="match status" value="1"/>
</dbReference>
<protein>
    <submittedName>
        <fullName evidence="21">Uncharacterized protein</fullName>
    </submittedName>
</protein>
<dbReference type="PROSITE" id="PS00027">
    <property type="entry name" value="HOMEOBOX_1"/>
    <property type="match status" value="1"/>
</dbReference>
<dbReference type="Pfam" id="PF00104">
    <property type="entry name" value="Hormone_recep"/>
    <property type="match status" value="1"/>
</dbReference>
<feature type="region of interest" description="Disordered" evidence="16">
    <location>
        <begin position="530"/>
        <end position="553"/>
    </location>
</feature>
<name>A0AA36G5Y4_9BILA</name>
<reference evidence="21" key="1">
    <citation type="submission" date="2023-06" db="EMBL/GenBank/DDBJ databases">
        <authorList>
            <person name="Delattre M."/>
        </authorList>
    </citation>
    <scope>NUCLEOTIDE SEQUENCE</scope>
    <source>
        <strain evidence="21">AF72</strain>
    </source>
</reference>
<dbReference type="Pfam" id="PF00105">
    <property type="entry name" value="zf-C4"/>
    <property type="match status" value="1"/>
</dbReference>
<dbReference type="Gene3D" id="3.30.50.10">
    <property type="entry name" value="Erythroid Transcription Factor GATA-1, subunit A"/>
    <property type="match status" value="1"/>
</dbReference>
<dbReference type="InterPro" id="IPR009057">
    <property type="entry name" value="Homeodomain-like_sf"/>
</dbReference>
<feature type="domain" description="NR LBD" evidence="20">
    <location>
        <begin position="209"/>
        <end position="455"/>
    </location>
</feature>
<keyword evidence="6 15" id="KW-0862">Zinc</keyword>
<dbReference type="InterPro" id="IPR001356">
    <property type="entry name" value="HD"/>
</dbReference>
<organism evidence="21 22">
    <name type="scientific">Mesorhabditis spiculigera</name>
    <dbReference type="NCBI Taxonomy" id="96644"/>
    <lineage>
        <taxon>Eukaryota</taxon>
        <taxon>Metazoa</taxon>
        <taxon>Ecdysozoa</taxon>
        <taxon>Nematoda</taxon>
        <taxon>Chromadorea</taxon>
        <taxon>Rhabditida</taxon>
        <taxon>Rhabditina</taxon>
        <taxon>Rhabditomorpha</taxon>
        <taxon>Rhabditoidea</taxon>
        <taxon>Rhabditidae</taxon>
        <taxon>Mesorhabditinae</taxon>
        <taxon>Mesorhabditis</taxon>
    </lineage>
</organism>
<feature type="region of interest" description="Disordered" evidence="16">
    <location>
        <begin position="1"/>
        <end position="55"/>
    </location>
</feature>
<evidence type="ECO:0000256" key="1">
    <source>
        <dbReference type="ARBA" id="ARBA00004123"/>
    </source>
</evidence>
<dbReference type="PROSITE" id="PS51843">
    <property type="entry name" value="NR_LBD"/>
    <property type="match status" value="1"/>
</dbReference>
<evidence type="ECO:0000256" key="12">
    <source>
        <dbReference type="ARBA" id="ARBA00023242"/>
    </source>
</evidence>
<dbReference type="SUPFAM" id="SSF48508">
    <property type="entry name" value="Nuclear receptor ligand-binding domain"/>
    <property type="match status" value="1"/>
</dbReference>
<dbReference type="Gene3D" id="1.10.10.60">
    <property type="entry name" value="Homeodomain-like"/>
    <property type="match status" value="1"/>
</dbReference>
<dbReference type="FunFam" id="1.10.10.60:FF:000065">
    <property type="entry name" value="Visual system homeobox 1"/>
    <property type="match status" value="1"/>
</dbReference>
<dbReference type="InterPro" id="IPR035500">
    <property type="entry name" value="NHR-like_dom_sf"/>
</dbReference>
<dbReference type="InterPro" id="IPR052294">
    <property type="entry name" value="VSX_homeobox_regulators"/>
</dbReference>
<dbReference type="Proteomes" id="UP001177023">
    <property type="component" value="Unassembled WGS sequence"/>
</dbReference>
<evidence type="ECO:0000256" key="5">
    <source>
        <dbReference type="ARBA" id="ARBA00022771"/>
    </source>
</evidence>
<dbReference type="SMART" id="SM00399">
    <property type="entry name" value="ZnF_C4"/>
    <property type="match status" value="1"/>
</dbReference>
<dbReference type="InterPro" id="IPR023339">
    <property type="entry name" value="CVC"/>
</dbReference>
<evidence type="ECO:0000259" key="18">
    <source>
        <dbReference type="PROSITE" id="PS51030"/>
    </source>
</evidence>
<dbReference type="GO" id="GO:0000981">
    <property type="term" value="F:DNA-binding transcription factor activity, RNA polymerase II-specific"/>
    <property type="evidence" value="ECO:0007669"/>
    <property type="project" value="InterPro"/>
</dbReference>
<dbReference type="PRINTS" id="PR00047">
    <property type="entry name" value="STROIDFINGER"/>
</dbReference>
<feature type="non-terminal residue" evidence="21">
    <location>
        <position position="1"/>
    </location>
</feature>
<dbReference type="PANTHER" id="PTHR46892:SF3">
    <property type="entry name" value="VISUAL SYSTEM HOMEOBOX 2"/>
    <property type="match status" value="1"/>
</dbReference>
<feature type="domain" description="Nuclear receptor" evidence="18">
    <location>
        <begin position="60"/>
        <end position="135"/>
    </location>
</feature>
<evidence type="ECO:0000259" key="19">
    <source>
        <dbReference type="PROSITE" id="PS51496"/>
    </source>
</evidence>
<feature type="domain" description="CVC" evidence="19">
    <location>
        <begin position="611"/>
        <end position="665"/>
    </location>
</feature>
<dbReference type="GO" id="GO:0005634">
    <property type="term" value="C:nucleus"/>
    <property type="evidence" value="ECO:0007669"/>
    <property type="project" value="UniProtKB-SubCell"/>
</dbReference>
<dbReference type="GO" id="GO:1990837">
    <property type="term" value="F:sequence-specific double-stranded DNA binding"/>
    <property type="evidence" value="ECO:0007669"/>
    <property type="project" value="TreeGrafter"/>
</dbReference>
<feature type="domain" description="Homeobox" evidence="17">
    <location>
        <begin position="549"/>
        <end position="609"/>
    </location>
</feature>
<comment type="similarity">
    <text evidence="2">Belongs to the paired homeobox family.</text>
</comment>
<dbReference type="Gene3D" id="1.10.565.10">
    <property type="entry name" value="Retinoid X Receptor"/>
    <property type="match status" value="1"/>
</dbReference>
<evidence type="ECO:0000259" key="17">
    <source>
        <dbReference type="PROSITE" id="PS50071"/>
    </source>
</evidence>
<comment type="caution">
    <text evidence="21">The sequence shown here is derived from an EMBL/GenBank/DDBJ whole genome shotgun (WGS) entry which is preliminary data.</text>
</comment>
<dbReference type="SUPFAM" id="SSF57716">
    <property type="entry name" value="Glucocorticoid receptor-like (DNA-binding domain)"/>
    <property type="match status" value="1"/>
</dbReference>
<evidence type="ECO:0000313" key="22">
    <source>
        <dbReference type="Proteomes" id="UP001177023"/>
    </source>
</evidence>
<proteinExistence type="inferred from homology"/>
<dbReference type="SMART" id="SM00430">
    <property type="entry name" value="HOLI"/>
    <property type="match status" value="1"/>
</dbReference>
<dbReference type="InterPro" id="IPR001628">
    <property type="entry name" value="Znf_hrmn_rcpt"/>
</dbReference>
<comment type="subcellular location">
    <subcellularLocation>
        <location evidence="1 13 14">Nucleus</location>
    </subcellularLocation>
</comment>
<accession>A0AA36G5Y4</accession>
<keyword evidence="9 13" id="KW-0371">Homeobox</keyword>
<dbReference type="Pfam" id="PF00046">
    <property type="entry name" value="Homeodomain"/>
    <property type="match status" value="1"/>
</dbReference>
<dbReference type="EMBL" id="CATQJA010002662">
    <property type="protein sequence ID" value="CAJ0580637.1"/>
    <property type="molecule type" value="Genomic_DNA"/>
</dbReference>
<evidence type="ECO:0000256" key="4">
    <source>
        <dbReference type="ARBA" id="ARBA00022723"/>
    </source>
</evidence>
<evidence type="ECO:0000256" key="3">
    <source>
        <dbReference type="ARBA" id="ARBA00022473"/>
    </source>
</evidence>
<evidence type="ECO:0000256" key="16">
    <source>
        <dbReference type="SAM" id="MobiDB-lite"/>
    </source>
</evidence>
<sequence length="752" mass="84666">MSTATISYHDLPPTNSKWPPPDSELEEVKWSNASQPGKIGMEKTSRRSRNARATSSGNGEELCLVCGDKASGYHYNALTCEGCKGFFRRSITRKATYFCKHSQSCDIDMYMRRKCQHCRLKKCVQIGMRPELVIPEEQCRLKREAKERAKFREDGVHVINKRAGNGRDERRATHQSMPPPIKLLTEAEVLDGARLLPGSPSQVNALSAETNELIQRTVSLSKTFQRPTSRATQQLTILSNHHISPNSFTHLAELTVLEAQLTHEFVRQLPGFTRFVEEDRKLLQKASKVSLMKLRAARTYDGTDGTVCLGSDAHHWRFNQSSFIHGLCAPLGDAIFMTAYRLTDMNLDDPEFALVQAISAFAATEGLVDPNLVDEVREVYQSALVAYRKIHRSSTNTSDVMHLLEFVRSSNEEVPQSMLPRSRPIDHSAFSFSMLHNMAVDESTLNQQAQMQSGNRMPFGIHEILGLSVPGMSPNSYLNPGAYCPQGFFQQPNFPMDLQCHQFSEAMAPSTQENLAAGNRMDYLLHSTQNMSGESATSSGEGGGKPMKRKKRRHRTIFTQYQIDELEKAFQDAHYPDVYAREVLATKTELPEDRIQVWFQNRRAKWRKTEKTWGKSTIMAEYGLYGAMVRHSLPLPDTITKAADPADPNQSPAPWLLGMHKKSMEAAAHLDAVEKVCEASDSESDEGTMPHIIPKLEHAREGQLEMNRMNASLFNATQHNLEHYQAMVASQMGIDPNFSTNFTLPTNPKLYH</sequence>
<evidence type="ECO:0000259" key="20">
    <source>
        <dbReference type="PROSITE" id="PS51843"/>
    </source>
</evidence>